<organism evidence="1 2">
    <name type="scientific">Mobiluncus mulieris</name>
    <dbReference type="NCBI Taxonomy" id="2052"/>
    <lineage>
        <taxon>Bacteria</taxon>
        <taxon>Bacillati</taxon>
        <taxon>Actinomycetota</taxon>
        <taxon>Actinomycetes</taxon>
        <taxon>Actinomycetales</taxon>
        <taxon>Actinomycetaceae</taxon>
        <taxon>Mobiluncus</taxon>
    </lineage>
</organism>
<evidence type="ECO:0000313" key="1">
    <source>
        <dbReference type="EMBL" id="NMX03089.1"/>
    </source>
</evidence>
<dbReference type="EMBL" id="JABCUS010000006">
    <property type="protein sequence ID" value="NMX03089.1"/>
    <property type="molecule type" value="Genomic_DNA"/>
</dbReference>
<dbReference type="AlphaFoldDB" id="A0A7Y0YHT8"/>
<accession>A0A7Y0YHT8</accession>
<sequence>MILLHEAKSLKARYAESVEIQRDIYLGQLLDRMGNGMIKVVTGVGSSTRILPLFVSLARACR</sequence>
<comment type="caution">
    <text evidence="1">The sequence shown here is derived from an EMBL/GenBank/DDBJ whole genome shotgun (WGS) entry which is preliminary data.</text>
</comment>
<proteinExistence type="predicted"/>
<dbReference type="Proteomes" id="UP000575397">
    <property type="component" value="Unassembled WGS sequence"/>
</dbReference>
<gene>
    <name evidence="1" type="ORF">HHJ77_03845</name>
</gene>
<protein>
    <submittedName>
        <fullName evidence="1">Uncharacterized protein</fullName>
    </submittedName>
</protein>
<evidence type="ECO:0000313" key="2">
    <source>
        <dbReference type="Proteomes" id="UP000575397"/>
    </source>
</evidence>
<name>A0A7Y0YHT8_9ACTO</name>
<reference evidence="1 2" key="1">
    <citation type="submission" date="2020-04" db="EMBL/GenBank/DDBJ databases">
        <title>Antimicrobial susceptibility and clonality of vaginal-derived multi-drug resistant Mobiluncus isolates in China.</title>
        <authorList>
            <person name="Zhang X."/>
        </authorList>
    </citation>
    <scope>NUCLEOTIDE SEQUENCE [LARGE SCALE GENOMIC DNA]</scope>
    <source>
        <strain evidence="1 2">12</strain>
    </source>
</reference>